<reference evidence="12" key="1">
    <citation type="journal article" date="2019" name="Int. J. Syst. Evol. Microbiol.">
        <title>The Global Catalogue of Microorganisms (GCM) 10K type strain sequencing project: providing services to taxonomists for standard genome sequencing and annotation.</title>
        <authorList>
            <consortium name="The Broad Institute Genomics Platform"/>
            <consortium name="The Broad Institute Genome Sequencing Center for Infectious Disease"/>
            <person name="Wu L."/>
            <person name="Ma J."/>
        </authorList>
    </citation>
    <scope>NUCLEOTIDE SEQUENCE [LARGE SCALE GENOMIC DNA]</scope>
    <source>
        <strain evidence="12">ZS-35-S2</strain>
    </source>
</reference>
<feature type="compositionally biased region" description="Pro residues" evidence="8">
    <location>
        <begin position="395"/>
        <end position="404"/>
    </location>
</feature>
<accession>A0ABW1K2V7</accession>
<evidence type="ECO:0000259" key="10">
    <source>
        <dbReference type="PROSITE" id="PS52029"/>
    </source>
</evidence>
<comment type="caution">
    <text evidence="11">The sequence shown here is derived from an EMBL/GenBank/DDBJ whole genome shotgun (WGS) entry which is preliminary data.</text>
</comment>
<sequence>MILRRRAVLLVMLLLTAVPLVLAGCTGNPIKRASRPAPAPPKLAITPAPDSKDLPTSVEIGTTVTGGKVTEVVVTDPNGVRVDGALRPDGSGWMPGKALANKQAYTAQVTAKNDAGKKVTQKTNFTTMDKPAKRTVTNLNLQSDQTYGVAMPITVAFDSDIPKDARAGIQRRLLVNTDPPQPGVWAWEANGRQVSYRAPDFWRPGTTISVRAALDGVPMGGGSFGDTDRTGTAKIASNRLFLEIDNATKQMSVFKDDTLVKKIPVSLGKSSTPTSSGKMVIMEKHDSTVFDTTGSPDPYVVTVQNAQRLTWGGEFIHAAPWSVYAQGEANVSHGCTNVSDANAAWLMETTRIGDLVTIKGTEVTLDQGNGWTAWNVGWDEFVKGSALPVPADLKPAPPAPPAPGGPASGGPPAADKPAGPAPAPTSSTGGR</sequence>
<evidence type="ECO:0000256" key="2">
    <source>
        <dbReference type="ARBA" id="ARBA00022679"/>
    </source>
</evidence>
<dbReference type="Gene3D" id="2.60.40.3710">
    <property type="match status" value="1"/>
</dbReference>
<dbReference type="PANTHER" id="PTHR30582">
    <property type="entry name" value="L,D-TRANSPEPTIDASE"/>
    <property type="match status" value="1"/>
</dbReference>
<evidence type="ECO:0000256" key="1">
    <source>
        <dbReference type="ARBA" id="ARBA00004752"/>
    </source>
</evidence>
<feature type="active site" description="Proton donor/acceptor" evidence="7">
    <location>
        <position position="317"/>
    </location>
</feature>
<dbReference type="PROSITE" id="PS52029">
    <property type="entry name" value="LD_TPASE"/>
    <property type="match status" value="1"/>
</dbReference>
<protein>
    <submittedName>
        <fullName evidence="11">Ig-like domain-containing protein</fullName>
    </submittedName>
</protein>
<dbReference type="InterPro" id="IPR005490">
    <property type="entry name" value="LD_TPept_cat_dom"/>
</dbReference>
<dbReference type="InterPro" id="IPR041280">
    <property type="entry name" value="Big_10"/>
</dbReference>
<organism evidence="11 12">
    <name type="scientific">Plantactinospora solaniradicis</name>
    <dbReference type="NCBI Taxonomy" id="1723736"/>
    <lineage>
        <taxon>Bacteria</taxon>
        <taxon>Bacillati</taxon>
        <taxon>Actinomycetota</taxon>
        <taxon>Actinomycetes</taxon>
        <taxon>Micromonosporales</taxon>
        <taxon>Micromonosporaceae</taxon>
        <taxon>Plantactinospora</taxon>
    </lineage>
</organism>
<dbReference type="Pfam" id="PF17964">
    <property type="entry name" value="Big_10"/>
    <property type="match status" value="1"/>
</dbReference>
<evidence type="ECO:0000256" key="6">
    <source>
        <dbReference type="ARBA" id="ARBA00023316"/>
    </source>
</evidence>
<dbReference type="RefSeq" id="WP_377418489.1">
    <property type="nucleotide sequence ID" value="NZ_JBHSPR010000007.1"/>
</dbReference>
<keyword evidence="6 7" id="KW-0961">Cell wall biogenesis/degradation</keyword>
<keyword evidence="4 7" id="KW-0573">Peptidoglycan synthesis</keyword>
<keyword evidence="2" id="KW-0808">Transferase</keyword>
<feature type="signal peptide" evidence="9">
    <location>
        <begin position="1"/>
        <end position="23"/>
    </location>
</feature>
<evidence type="ECO:0000256" key="7">
    <source>
        <dbReference type="PROSITE-ProRule" id="PRU01373"/>
    </source>
</evidence>
<dbReference type="Proteomes" id="UP001596203">
    <property type="component" value="Unassembled WGS sequence"/>
</dbReference>
<name>A0ABW1K2V7_9ACTN</name>
<gene>
    <name evidence="11" type="ORF">ACFP2T_06555</name>
</gene>
<evidence type="ECO:0000256" key="9">
    <source>
        <dbReference type="SAM" id="SignalP"/>
    </source>
</evidence>
<feature type="active site" description="Nucleophile" evidence="7">
    <location>
        <position position="335"/>
    </location>
</feature>
<dbReference type="InterPro" id="IPR050979">
    <property type="entry name" value="LD-transpeptidase"/>
</dbReference>
<evidence type="ECO:0000256" key="4">
    <source>
        <dbReference type="ARBA" id="ARBA00022984"/>
    </source>
</evidence>
<proteinExistence type="predicted"/>
<dbReference type="PROSITE" id="PS51257">
    <property type="entry name" value="PROKAR_LIPOPROTEIN"/>
    <property type="match status" value="1"/>
</dbReference>
<dbReference type="PANTHER" id="PTHR30582:SF2">
    <property type="entry name" value="L,D-TRANSPEPTIDASE YCIB-RELATED"/>
    <property type="match status" value="1"/>
</dbReference>
<evidence type="ECO:0000256" key="5">
    <source>
        <dbReference type="ARBA" id="ARBA00023315"/>
    </source>
</evidence>
<feature type="chain" id="PRO_5047225858" evidence="9">
    <location>
        <begin position="24"/>
        <end position="431"/>
    </location>
</feature>
<dbReference type="Gene3D" id="2.60.40.3780">
    <property type="match status" value="1"/>
</dbReference>
<feature type="domain" description="L,D-TPase catalytic" evidence="10">
    <location>
        <begin position="240"/>
        <end position="359"/>
    </location>
</feature>
<feature type="region of interest" description="Disordered" evidence="8">
    <location>
        <begin position="29"/>
        <end position="54"/>
    </location>
</feature>
<keyword evidence="9" id="KW-0732">Signal</keyword>
<evidence type="ECO:0000313" key="12">
    <source>
        <dbReference type="Proteomes" id="UP001596203"/>
    </source>
</evidence>
<keyword evidence="12" id="KW-1185">Reference proteome</keyword>
<dbReference type="SUPFAM" id="SSF141523">
    <property type="entry name" value="L,D-transpeptidase catalytic domain-like"/>
    <property type="match status" value="1"/>
</dbReference>
<dbReference type="CDD" id="cd16913">
    <property type="entry name" value="YkuD_like"/>
    <property type="match status" value="1"/>
</dbReference>
<evidence type="ECO:0000313" key="11">
    <source>
        <dbReference type="EMBL" id="MFC6015850.1"/>
    </source>
</evidence>
<evidence type="ECO:0000256" key="8">
    <source>
        <dbReference type="SAM" id="MobiDB-lite"/>
    </source>
</evidence>
<keyword evidence="5" id="KW-0012">Acyltransferase</keyword>
<feature type="region of interest" description="Disordered" evidence="8">
    <location>
        <begin position="388"/>
        <end position="431"/>
    </location>
</feature>
<keyword evidence="3 7" id="KW-0133">Cell shape</keyword>
<evidence type="ECO:0000256" key="3">
    <source>
        <dbReference type="ARBA" id="ARBA00022960"/>
    </source>
</evidence>
<comment type="pathway">
    <text evidence="1 7">Cell wall biogenesis; peptidoglycan biosynthesis.</text>
</comment>
<dbReference type="Gene3D" id="2.40.440.10">
    <property type="entry name" value="L,D-transpeptidase catalytic domain-like"/>
    <property type="match status" value="1"/>
</dbReference>
<dbReference type="InterPro" id="IPR038063">
    <property type="entry name" value="Transpep_catalytic_dom"/>
</dbReference>
<dbReference type="EMBL" id="JBHSPR010000007">
    <property type="protein sequence ID" value="MFC6015850.1"/>
    <property type="molecule type" value="Genomic_DNA"/>
</dbReference>
<dbReference type="Pfam" id="PF03734">
    <property type="entry name" value="YkuD"/>
    <property type="match status" value="1"/>
</dbReference>
<feature type="compositionally biased region" description="Low complexity" evidence="8">
    <location>
        <begin position="410"/>
        <end position="431"/>
    </location>
</feature>